<sequence length="269" mass="29472">MNKWVSVVLCICGLGLGGMMLTGDSDGGRVLIENAPYITDGKINPNHEGKVVIVADKMATEEPAADEELGISFDSPILKRNVHVIVEKGSGSDIKRSWESMASSNIARMYKSAPPVITFYGVVKAGDFILDKTLLKKFAAGVNVNSLPRTVSYKGTPLYHETESGIHYLTNREQSLVFPHLDGDYRISYTKSSLEENQEKTLVGIQKGNRLLGEGTVDGIEFFGQEWNGILTRENILKNNDNFDFILTVLGYALSVALIAGGIYSFKKS</sequence>
<keyword evidence="1" id="KW-1133">Transmembrane helix</keyword>
<comment type="caution">
    <text evidence="2">The sequence shown here is derived from an EMBL/GenBank/DDBJ whole genome shotgun (WGS) entry which is preliminary data.</text>
</comment>
<name>A0A930FNT8_9FIRM</name>
<keyword evidence="1" id="KW-0812">Transmembrane</keyword>
<accession>A0A930FNT8</accession>
<dbReference type="RefSeq" id="WP_276638993.1">
    <property type="nucleotide sequence ID" value="NZ_DBEZZS010000092.1"/>
</dbReference>
<dbReference type="EMBL" id="JABZMK010000008">
    <property type="protein sequence ID" value="MBF1128999.1"/>
    <property type="molecule type" value="Genomic_DNA"/>
</dbReference>
<protein>
    <submittedName>
        <fullName evidence="2">Uncharacterized protein</fullName>
    </submittedName>
</protein>
<gene>
    <name evidence="2" type="ORF">HXL70_03025</name>
</gene>
<proteinExistence type="predicted"/>
<feature type="transmembrane region" description="Helical" evidence="1">
    <location>
        <begin position="245"/>
        <end position="266"/>
    </location>
</feature>
<organism evidence="2 3">
    <name type="scientific">Dialister invisus</name>
    <dbReference type="NCBI Taxonomy" id="218538"/>
    <lineage>
        <taxon>Bacteria</taxon>
        <taxon>Bacillati</taxon>
        <taxon>Bacillota</taxon>
        <taxon>Negativicutes</taxon>
        <taxon>Veillonellales</taxon>
        <taxon>Veillonellaceae</taxon>
        <taxon>Dialister</taxon>
    </lineage>
</organism>
<evidence type="ECO:0000313" key="3">
    <source>
        <dbReference type="Proteomes" id="UP000757890"/>
    </source>
</evidence>
<dbReference type="Proteomes" id="UP000757890">
    <property type="component" value="Unassembled WGS sequence"/>
</dbReference>
<reference evidence="2" key="1">
    <citation type="submission" date="2020-04" db="EMBL/GenBank/DDBJ databases">
        <title>Deep metagenomics examines the oral microbiome during advanced dental caries in children, revealing novel taxa and co-occurrences with host molecules.</title>
        <authorList>
            <person name="Baker J.L."/>
            <person name="Morton J.T."/>
            <person name="Dinis M."/>
            <person name="Alvarez R."/>
            <person name="Tran N.C."/>
            <person name="Knight R."/>
            <person name="Edlund A."/>
        </authorList>
    </citation>
    <scope>NUCLEOTIDE SEQUENCE</scope>
    <source>
        <strain evidence="2">JCVI_32_bin.14</strain>
    </source>
</reference>
<evidence type="ECO:0000313" key="2">
    <source>
        <dbReference type="EMBL" id="MBF1128999.1"/>
    </source>
</evidence>
<keyword evidence="1" id="KW-0472">Membrane</keyword>
<dbReference type="Pfam" id="PF07787">
    <property type="entry name" value="TMEM43"/>
    <property type="match status" value="1"/>
</dbReference>
<dbReference type="InterPro" id="IPR012430">
    <property type="entry name" value="TMEM43_fam"/>
</dbReference>
<dbReference type="AlphaFoldDB" id="A0A930FNT8"/>
<evidence type="ECO:0000256" key="1">
    <source>
        <dbReference type="SAM" id="Phobius"/>
    </source>
</evidence>